<evidence type="ECO:0000313" key="2">
    <source>
        <dbReference type="Proteomes" id="UP000198694"/>
    </source>
</evidence>
<dbReference type="Proteomes" id="UP000198694">
    <property type="component" value="Unassembled WGS sequence"/>
</dbReference>
<dbReference type="Pfam" id="PF11731">
    <property type="entry name" value="Cdd1"/>
    <property type="match status" value="1"/>
</dbReference>
<proteinExistence type="predicted"/>
<dbReference type="AlphaFoldDB" id="A0A1G8WV16"/>
<name>A0A1G8WV16_9BACI</name>
<dbReference type="EMBL" id="FNFL01000001">
    <property type="protein sequence ID" value="SDJ82074.1"/>
    <property type="molecule type" value="Genomic_DNA"/>
</dbReference>
<protein>
    <submittedName>
        <fullName evidence="1">Pathogenicity locus</fullName>
    </submittedName>
</protein>
<sequence length="152" mass="17283">MNTAQNPKLPLTTEERNALRSAKVKINQIAELELKTFADLLDITYDRARLLKGLASFQQIPSIGCRLSHNLVQYLGLYNLDDVRGQDPALLLDCLEIKINTPVDPCVEDQIRCVVHHAENPGSDRQWFDFTAERKRYREIHGYPASRPKPAG</sequence>
<reference evidence="1 2" key="1">
    <citation type="submission" date="2016-10" db="EMBL/GenBank/DDBJ databases">
        <authorList>
            <person name="de Groot N.N."/>
        </authorList>
    </citation>
    <scope>NUCLEOTIDE SEQUENCE [LARGE SCALE GENOMIC DNA]</scope>
    <source>
        <strain evidence="1 2">CGMCC 1.6502</strain>
    </source>
</reference>
<dbReference type="STRING" id="407036.SAMN05216243_1010"/>
<accession>A0A1G8WV16</accession>
<keyword evidence="2" id="KW-1185">Reference proteome</keyword>
<organism evidence="1 2">
    <name type="scientific">Sediminibacillus albus</name>
    <dbReference type="NCBI Taxonomy" id="407036"/>
    <lineage>
        <taxon>Bacteria</taxon>
        <taxon>Bacillati</taxon>
        <taxon>Bacillota</taxon>
        <taxon>Bacilli</taxon>
        <taxon>Bacillales</taxon>
        <taxon>Bacillaceae</taxon>
        <taxon>Sediminibacillus</taxon>
    </lineage>
</organism>
<evidence type="ECO:0000313" key="1">
    <source>
        <dbReference type="EMBL" id="SDJ82074.1"/>
    </source>
</evidence>
<dbReference type="RefSeq" id="WP_093211617.1">
    <property type="nucleotide sequence ID" value="NZ_FNFL01000001.1"/>
</dbReference>
<gene>
    <name evidence="1" type="ORF">SAMN05216243_1010</name>
</gene>
<dbReference type="OrthoDB" id="666031at2"/>
<dbReference type="InterPro" id="IPR021725">
    <property type="entry name" value="Cdd1"/>
</dbReference>